<name>A0A4C1YE52_EUMVA</name>
<accession>A0A4C1YE52</accession>
<comment type="caution">
    <text evidence="1">The sequence shown here is derived from an EMBL/GenBank/DDBJ whole genome shotgun (WGS) entry which is preliminary data.</text>
</comment>
<evidence type="ECO:0000313" key="2">
    <source>
        <dbReference type="Proteomes" id="UP000299102"/>
    </source>
</evidence>
<dbReference type="EMBL" id="BGZK01001169">
    <property type="protein sequence ID" value="GBP73320.1"/>
    <property type="molecule type" value="Genomic_DNA"/>
</dbReference>
<organism evidence="1 2">
    <name type="scientific">Eumeta variegata</name>
    <name type="common">Bagworm moth</name>
    <name type="synonym">Eumeta japonica</name>
    <dbReference type="NCBI Taxonomy" id="151549"/>
    <lineage>
        <taxon>Eukaryota</taxon>
        <taxon>Metazoa</taxon>
        <taxon>Ecdysozoa</taxon>
        <taxon>Arthropoda</taxon>
        <taxon>Hexapoda</taxon>
        <taxon>Insecta</taxon>
        <taxon>Pterygota</taxon>
        <taxon>Neoptera</taxon>
        <taxon>Endopterygota</taxon>
        <taxon>Lepidoptera</taxon>
        <taxon>Glossata</taxon>
        <taxon>Ditrysia</taxon>
        <taxon>Tineoidea</taxon>
        <taxon>Psychidae</taxon>
        <taxon>Oiketicinae</taxon>
        <taxon>Eumeta</taxon>
    </lineage>
</organism>
<evidence type="ECO:0000313" key="1">
    <source>
        <dbReference type="EMBL" id="GBP73320.1"/>
    </source>
</evidence>
<gene>
    <name evidence="1" type="ORF">EVAR_52846_1</name>
</gene>
<keyword evidence="2" id="KW-1185">Reference proteome</keyword>
<sequence length="173" mass="18918">MKLQRAAVRPDAVTPRASGCAALRSSGSERLTLLRVSQAAINYNTPVFAYGLVERESLCFESVMFAGIEVNVVDTRDVSVHAFLAHSDMLREARAPPRAGRAYRRNNHIIGNTKGSFHEISGTEGLGTAGAVRVRAASDRCRRRMTASPTDSSTGYPSHLQKWCDRNSTQLLL</sequence>
<proteinExistence type="predicted"/>
<reference evidence="1 2" key="1">
    <citation type="journal article" date="2019" name="Commun. Biol.">
        <title>The bagworm genome reveals a unique fibroin gene that provides high tensile strength.</title>
        <authorList>
            <person name="Kono N."/>
            <person name="Nakamura H."/>
            <person name="Ohtoshi R."/>
            <person name="Tomita M."/>
            <person name="Numata K."/>
            <person name="Arakawa K."/>
        </authorList>
    </citation>
    <scope>NUCLEOTIDE SEQUENCE [LARGE SCALE GENOMIC DNA]</scope>
</reference>
<dbReference type="Proteomes" id="UP000299102">
    <property type="component" value="Unassembled WGS sequence"/>
</dbReference>
<protein>
    <submittedName>
        <fullName evidence="1">Uncharacterized protein</fullName>
    </submittedName>
</protein>
<dbReference type="AlphaFoldDB" id="A0A4C1YE52"/>